<name>A0A2P2NJI4_RHIMU</name>
<protein>
    <submittedName>
        <fullName evidence="2">Uncharacterized protein</fullName>
    </submittedName>
</protein>
<evidence type="ECO:0000313" key="2">
    <source>
        <dbReference type="EMBL" id="MBX42652.1"/>
    </source>
</evidence>
<keyword evidence="1" id="KW-0812">Transmembrane</keyword>
<proteinExistence type="predicted"/>
<accession>A0A2P2NJI4</accession>
<organism evidence="2">
    <name type="scientific">Rhizophora mucronata</name>
    <name type="common">Asiatic mangrove</name>
    <dbReference type="NCBI Taxonomy" id="61149"/>
    <lineage>
        <taxon>Eukaryota</taxon>
        <taxon>Viridiplantae</taxon>
        <taxon>Streptophyta</taxon>
        <taxon>Embryophyta</taxon>
        <taxon>Tracheophyta</taxon>
        <taxon>Spermatophyta</taxon>
        <taxon>Magnoliopsida</taxon>
        <taxon>eudicotyledons</taxon>
        <taxon>Gunneridae</taxon>
        <taxon>Pentapetalae</taxon>
        <taxon>rosids</taxon>
        <taxon>fabids</taxon>
        <taxon>Malpighiales</taxon>
        <taxon>Rhizophoraceae</taxon>
        <taxon>Rhizophora</taxon>
    </lineage>
</organism>
<dbReference type="AlphaFoldDB" id="A0A2P2NJI4"/>
<dbReference type="EMBL" id="GGEC01062168">
    <property type="protein sequence ID" value="MBX42652.1"/>
    <property type="molecule type" value="Transcribed_RNA"/>
</dbReference>
<reference evidence="2" key="1">
    <citation type="submission" date="2018-02" db="EMBL/GenBank/DDBJ databases">
        <title>Rhizophora mucronata_Transcriptome.</title>
        <authorList>
            <person name="Meera S.P."/>
            <person name="Sreeshan A."/>
            <person name="Augustine A."/>
        </authorList>
    </citation>
    <scope>NUCLEOTIDE SEQUENCE</scope>
    <source>
        <tissue evidence="2">Leaf</tissue>
    </source>
</reference>
<keyword evidence="1" id="KW-0472">Membrane</keyword>
<feature type="transmembrane region" description="Helical" evidence="1">
    <location>
        <begin position="39"/>
        <end position="62"/>
    </location>
</feature>
<keyword evidence="1" id="KW-1133">Transmembrane helix</keyword>
<sequence>MAKLSPSRLLKLSKHAFPLLGFINTCDLSLKKFLKSLQFSWSVILVIACPLLQTLLPIRVCYSLYATSKPRTNLSLG</sequence>
<evidence type="ECO:0000256" key="1">
    <source>
        <dbReference type="SAM" id="Phobius"/>
    </source>
</evidence>